<dbReference type="PROSITE" id="PS50893">
    <property type="entry name" value="ABC_TRANSPORTER_2"/>
    <property type="match status" value="1"/>
</dbReference>
<dbReference type="InterPro" id="IPR013563">
    <property type="entry name" value="Oligopep_ABC_C"/>
</dbReference>
<dbReference type="GO" id="GO:0005524">
    <property type="term" value="F:ATP binding"/>
    <property type="evidence" value="ECO:0007669"/>
    <property type="project" value="UniProtKB-KW"/>
</dbReference>
<reference evidence="8" key="1">
    <citation type="submission" date="2015-07" db="EMBL/GenBank/DDBJ databases">
        <title>Complete Genome of Thermincola ferriacetica strain Z-0001T.</title>
        <authorList>
            <person name="Lusk B."/>
            <person name="Badalamenti J.P."/>
            <person name="Parameswaran P."/>
            <person name="Bond D.R."/>
            <person name="Torres C.I."/>
        </authorList>
    </citation>
    <scope>NUCLEOTIDE SEQUENCE [LARGE SCALE GENOMIC DNA]</scope>
    <source>
        <strain evidence="8">Z-0001</strain>
    </source>
</reference>
<dbReference type="CDD" id="cd03257">
    <property type="entry name" value="ABC_NikE_OppD_transporters"/>
    <property type="match status" value="1"/>
</dbReference>
<dbReference type="EMBL" id="LGTE01000004">
    <property type="protein sequence ID" value="KNZ70368.1"/>
    <property type="molecule type" value="Genomic_DNA"/>
</dbReference>
<dbReference type="SUPFAM" id="SSF52540">
    <property type="entry name" value="P-loop containing nucleoside triphosphate hydrolases"/>
    <property type="match status" value="1"/>
</dbReference>
<dbReference type="Pfam" id="PF00005">
    <property type="entry name" value="ABC_tran"/>
    <property type="match status" value="1"/>
</dbReference>
<dbReference type="AlphaFoldDB" id="A0A0L6W4R0"/>
<evidence type="ECO:0000256" key="1">
    <source>
        <dbReference type="ARBA" id="ARBA00005417"/>
    </source>
</evidence>
<keyword evidence="4" id="KW-0067">ATP-binding</keyword>
<evidence type="ECO:0000313" key="7">
    <source>
        <dbReference type="EMBL" id="KNZ70368.1"/>
    </source>
</evidence>
<feature type="region of interest" description="Disordered" evidence="5">
    <location>
        <begin position="264"/>
        <end position="287"/>
    </location>
</feature>
<dbReference type="PANTHER" id="PTHR43776:SF7">
    <property type="entry name" value="D,D-DIPEPTIDE TRANSPORT ATP-BINDING PROTEIN DDPF-RELATED"/>
    <property type="match status" value="1"/>
</dbReference>
<keyword evidence="3" id="KW-0547">Nucleotide-binding</keyword>
<dbReference type="InterPro" id="IPR003593">
    <property type="entry name" value="AAA+_ATPase"/>
</dbReference>
<evidence type="ECO:0000259" key="6">
    <source>
        <dbReference type="PROSITE" id="PS50893"/>
    </source>
</evidence>
<feature type="domain" description="ABC transporter" evidence="6">
    <location>
        <begin position="7"/>
        <end position="255"/>
    </location>
</feature>
<keyword evidence="2" id="KW-0813">Transport</keyword>
<dbReference type="PANTHER" id="PTHR43776">
    <property type="entry name" value="TRANSPORT ATP-BINDING PROTEIN"/>
    <property type="match status" value="1"/>
</dbReference>
<evidence type="ECO:0000313" key="8">
    <source>
        <dbReference type="Proteomes" id="UP000037175"/>
    </source>
</evidence>
<comment type="caution">
    <text evidence="7">The sequence shown here is derived from an EMBL/GenBank/DDBJ whole genome shotgun (WGS) entry which is preliminary data.</text>
</comment>
<dbReference type="InterPro" id="IPR017871">
    <property type="entry name" value="ABC_transporter-like_CS"/>
</dbReference>
<protein>
    <submittedName>
        <fullName evidence="7">Oligopeptide/dipeptide ABC transporter ATPase</fullName>
    </submittedName>
</protein>
<dbReference type="Pfam" id="PF08352">
    <property type="entry name" value="oligo_HPY"/>
    <property type="match status" value="1"/>
</dbReference>
<dbReference type="GO" id="GO:0055085">
    <property type="term" value="P:transmembrane transport"/>
    <property type="evidence" value="ECO:0007669"/>
    <property type="project" value="UniProtKB-ARBA"/>
</dbReference>
<evidence type="ECO:0000256" key="4">
    <source>
        <dbReference type="ARBA" id="ARBA00022840"/>
    </source>
</evidence>
<keyword evidence="8" id="KW-1185">Reference proteome</keyword>
<dbReference type="PATRIC" id="fig|281456.6.peg.989"/>
<sequence>MKGKTLLELRGVTKEYCIGSGFLSTRRVTAVKNISLDTRTGETLGLIGGSGSGKTTIGKLALGLVKPSQGMVLYKGRNIEEFKAAEFTEYRRQVQCIFQDVTGTLNPLMTAGSAIKEVLSFHHGKGAEDIKQKTARLLNLAGLRTDIFYAYPHELSGGEKQRVCLARSLATEPALLVCDEPLASLDISVQTQILQTFRRLQVSQNLSYLFISHDLRVIRYISHRIGVMYKGELVELGPVEEVFSHPGHPYTRLLISAMPRIFGGGKQEAAPESERGPAEASGKQKSHGCPYYDWCPERAEICRRNAPPLRLLGPEHWVKCYM</sequence>
<dbReference type="Proteomes" id="UP000037175">
    <property type="component" value="Unassembled WGS sequence"/>
</dbReference>
<dbReference type="NCBIfam" id="TIGR01727">
    <property type="entry name" value="oligo_HPY"/>
    <property type="match status" value="1"/>
</dbReference>
<dbReference type="InterPro" id="IPR003439">
    <property type="entry name" value="ABC_transporter-like_ATP-bd"/>
</dbReference>
<organism evidence="7 8">
    <name type="scientific">Thermincola ferriacetica</name>
    <dbReference type="NCBI Taxonomy" id="281456"/>
    <lineage>
        <taxon>Bacteria</taxon>
        <taxon>Bacillati</taxon>
        <taxon>Bacillota</taxon>
        <taxon>Clostridia</taxon>
        <taxon>Eubacteriales</taxon>
        <taxon>Thermincolaceae</taxon>
        <taxon>Thermincola</taxon>
    </lineage>
</organism>
<dbReference type="Gene3D" id="3.40.50.300">
    <property type="entry name" value="P-loop containing nucleotide triphosphate hydrolases"/>
    <property type="match status" value="1"/>
</dbReference>
<proteinExistence type="inferred from homology"/>
<dbReference type="RefSeq" id="WP_013119857.1">
    <property type="nucleotide sequence ID" value="NZ_LGTE01000004.1"/>
</dbReference>
<dbReference type="GO" id="GO:0015833">
    <property type="term" value="P:peptide transport"/>
    <property type="evidence" value="ECO:0007669"/>
    <property type="project" value="InterPro"/>
</dbReference>
<evidence type="ECO:0000256" key="2">
    <source>
        <dbReference type="ARBA" id="ARBA00022448"/>
    </source>
</evidence>
<dbReference type="SMART" id="SM00382">
    <property type="entry name" value="AAA"/>
    <property type="match status" value="1"/>
</dbReference>
<evidence type="ECO:0000256" key="3">
    <source>
        <dbReference type="ARBA" id="ARBA00022741"/>
    </source>
</evidence>
<dbReference type="InterPro" id="IPR027417">
    <property type="entry name" value="P-loop_NTPase"/>
</dbReference>
<comment type="similarity">
    <text evidence="1">Belongs to the ABC transporter superfamily.</text>
</comment>
<gene>
    <name evidence="7" type="ORF">Tfer_0930</name>
</gene>
<dbReference type="PROSITE" id="PS00211">
    <property type="entry name" value="ABC_TRANSPORTER_1"/>
    <property type="match status" value="1"/>
</dbReference>
<name>A0A0L6W4R0_9FIRM</name>
<accession>A0A0L6W4R0</accession>
<dbReference type="InterPro" id="IPR050319">
    <property type="entry name" value="ABC_transp_ATP-bind"/>
</dbReference>
<dbReference type="GO" id="GO:0016887">
    <property type="term" value="F:ATP hydrolysis activity"/>
    <property type="evidence" value="ECO:0007669"/>
    <property type="project" value="InterPro"/>
</dbReference>
<evidence type="ECO:0000256" key="5">
    <source>
        <dbReference type="SAM" id="MobiDB-lite"/>
    </source>
</evidence>